<keyword evidence="3 6" id="KW-0805">Transcription regulation</keyword>
<dbReference type="Proteomes" id="UP000797356">
    <property type="component" value="Chromosome 3"/>
</dbReference>
<sequence length="1676" mass="189259">MELSVEKPVLPDFSKKSRPFNLHSIYVKKPTGSDRRLWAQKELLGAREIAKALKRKRSSSYDNGGSVLEKLRSKRSRKEVSLSSLGPAIKSYRNNLKTARPKQDGSVFAVGTREKAGTISGLSRSLEIANGKARHVGNDLTIASKKKKRRSVQVGNLENSSGLVDSVVIPKRPRGISRWKKSEDLVSLKRATSDLKCGKSSPEVRNNELSIIAVPQSRVSNSRQRRKLNEIKENGSSGNSSVPHSEGGGGSSIQVSSRKVQNKKKQQSTMVKETNLENEAPLIGNDEPFSGDFQDDDEENLEQNAARMLSSRFDPRCTGFSRNRMVPTTESASRSSLVQSFHQNLKDPVIGASPMDAAGRVLRPRKRNGKSFVRKRRHFYEVCSKDMDPYCIVKQRIKVFWPLDKSWYFGLVKDYDPITKLHHVKYDDRDEEWINLQNERFKLLLFPSEVRSKFNSENSLEQKPKSRQLEKDATDDSGVGSLMESEPIISWLARSNRLLKSSPADIIKKQGRANPLKDFEPSISLEMKKHMAVSPSDLRSNKLFSKSDVPKRSSDEDIAEALVLKGKTGFEDRKLSYVYFRKRFHYRKDRLGNNMLERDFACGSSTESISILASVANRSTVIGLNVISTSVEVKQVTLKLRIPTQYIHELALGSESLWLCRTHFLMHCGKLMLVWPMVHMELIFVDNARGLRILLFEGCLKWAVSMLCVIIRTFYQHTDQSNFIELEMPCTSIGFKISGLHDQGGDLFIILYSFFKLNKSKWKCLEDKLKLHCMKVKELPVAEITYSSIKNLPRKSDQILCTSDFKDPALLEDCSEGYCSALLQGLIPNKLFYLNTNPTVCYLDDKHGGPLQCTFVLPALPSFLLSIHVKFLIENNAASVSSQKPTTISSQEHPGNNDQLAADGCSLVEEPSDQVSEVTHENLGTSLAQAAASSGRRETDALSASSDGNWMKSSHDLLITEVKVIENSVGHGDAENSSYGETVNVCERLQCQTESWKGADKSSSSYPEDSFSPDKSEGGYNSSMNATIVQAQLLDQVVEGHSFGKRTQAAEPASDLVWEMNEHAIYSANPTAPRSIWHRNRHSSVSCAFGHQEKLWPEDFAQNGFASGSKKPRTQVSYSLSSGGYELGLKPQSNHRKAHTYKKMKTNNVKRSSDCLGNPQSYWESLTCDANVLVTLSDRGQRECGAQVVLESDDQQNWRICVKFSGVTKYFHKVHHFLQPGTTNRYTHAMMWKGGKDWTLEFTDRNQWSLFKQMHEECYNRNIRAASVKNIPIPGVCLIADGDDNVVDMPFVRNPSKYFQQDGTEIDMALDPAHVLYDMDSADEEWISTTRNSSNSNGGKMIEITEDLFERVIDMFEKFAYAQQCNEFTGDEIEEFMANVGPLDVVKDIHEHWRQKRQKKGLPLIRQFQPALWELYQQQLKEWESAMSKMLSSSDGCQHKERLLKKPPMFAFCLRPRGLEVPNKGSKQRSHKKLMFTGHHNAFAREQDAFHAHGRKLNGPLVGEERTLFAIPSCESSDSFHWIPSPTSFSPRDSSRTESLLTNDGLERFPHPKLNKSNSKKMVMLPSPRDSQITPFSYNQKSKRNGLHRWGLDMHDWPNTKQSQGDGYQNHRADIDEFRLRDASGAAQHALNMAKLKREKAERLLHRADVALRRALAAVVTAEAIKASEKDLIGDW</sequence>
<dbReference type="OrthoDB" id="435275at2759"/>
<keyword evidence="4 6" id="KW-0804">Transcription</keyword>
<evidence type="ECO:0000256" key="7">
    <source>
        <dbReference type="SAM" id="MobiDB-lite"/>
    </source>
</evidence>
<accession>A0A8K0I451</accession>
<dbReference type="Pfam" id="PF10513">
    <property type="entry name" value="EPL1"/>
    <property type="match status" value="1"/>
</dbReference>
<dbReference type="EMBL" id="CM017874">
    <property type="protein sequence ID" value="KAG1335497.1"/>
    <property type="molecule type" value="Genomic_DNA"/>
</dbReference>
<feature type="region of interest" description="Disordered" evidence="7">
    <location>
        <begin position="927"/>
        <end position="947"/>
    </location>
</feature>
<evidence type="ECO:0000313" key="10">
    <source>
        <dbReference type="Proteomes" id="UP000797356"/>
    </source>
</evidence>
<evidence type="ECO:0000256" key="1">
    <source>
        <dbReference type="ARBA" id="ARBA00004123"/>
    </source>
</evidence>
<reference evidence="9" key="2">
    <citation type="submission" date="2019-07" db="EMBL/GenBank/DDBJ databases">
        <authorList>
            <person name="Yang Y."/>
            <person name="Bocs S."/>
            <person name="Baudouin L."/>
        </authorList>
    </citation>
    <scope>NUCLEOTIDE SEQUENCE</scope>
    <source>
        <tissue evidence="9">Spear leaf of Hainan Tall coconut</tissue>
    </source>
</reference>
<feature type="compositionally biased region" description="Basic and acidic residues" evidence="7">
    <location>
        <begin position="456"/>
        <end position="474"/>
    </location>
</feature>
<evidence type="ECO:0000259" key="8">
    <source>
        <dbReference type="SMART" id="SM00333"/>
    </source>
</evidence>
<reference evidence="9" key="1">
    <citation type="journal article" date="2017" name="Gigascience">
        <title>The genome draft of coconut (Cocos nucifera).</title>
        <authorList>
            <person name="Xiao Y."/>
            <person name="Xu P."/>
            <person name="Fan H."/>
            <person name="Baudouin L."/>
            <person name="Xia W."/>
            <person name="Bocs S."/>
            <person name="Xu J."/>
            <person name="Li Q."/>
            <person name="Guo A."/>
            <person name="Zhou L."/>
            <person name="Li J."/>
            <person name="Wu Y."/>
            <person name="Ma Z."/>
            <person name="Armero A."/>
            <person name="Issali A.E."/>
            <person name="Liu N."/>
            <person name="Peng M."/>
            <person name="Yang Y."/>
        </authorList>
    </citation>
    <scope>NUCLEOTIDE SEQUENCE</scope>
    <source>
        <tissue evidence="9">Spear leaf of Hainan Tall coconut</tissue>
    </source>
</reference>
<feature type="region of interest" description="Disordered" evidence="7">
    <location>
        <begin position="1545"/>
        <end position="1579"/>
    </location>
</feature>
<comment type="subcellular location">
    <subcellularLocation>
        <location evidence="1 6">Nucleus</location>
    </subcellularLocation>
</comment>
<feature type="domain" description="Tudor" evidence="8">
    <location>
        <begin position="388"/>
        <end position="447"/>
    </location>
</feature>
<feature type="region of interest" description="Disordered" evidence="7">
    <location>
        <begin position="456"/>
        <end position="481"/>
    </location>
</feature>
<feature type="region of interest" description="Disordered" evidence="7">
    <location>
        <begin position="882"/>
        <end position="902"/>
    </location>
</feature>
<proteinExistence type="inferred from homology"/>
<dbReference type="FunFam" id="2.30.30.140:FF:000079">
    <property type="entry name" value="Enhancer of polycomb-like transcription factor protein"/>
    <property type="match status" value="1"/>
</dbReference>
<dbReference type="InterPro" id="IPR002999">
    <property type="entry name" value="Tudor"/>
</dbReference>
<comment type="caution">
    <text evidence="9">The sequence shown here is derived from an EMBL/GenBank/DDBJ whole genome shotgun (WGS) entry which is preliminary data.</text>
</comment>
<evidence type="ECO:0000313" key="9">
    <source>
        <dbReference type="EMBL" id="KAG1335497.1"/>
    </source>
</evidence>
<feature type="compositionally biased region" description="Polar residues" evidence="7">
    <location>
        <begin position="882"/>
        <end position="899"/>
    </location>
</feature>
<organism evidence="9 10">
    <name type="scientific">Cocos nucifera</name>
    <name type="common">Coconut palm</name>
    <dbReference type="NCBI Taxonomy" id="13894"/>
    <lineage>
        <taxon>Eukaryota</taxon>
        <taxon>Viridiplantae</taxon>
        <taxon>Streptophyta</taxon>
        <taxon>Embryophyta</taxon>
        <taxon>Tracheophyta</taxon>
        <taxon>Spermatophyta</taxon>
        <taxon>Magnoliopsida</taxon>
        <taxon>Liliopsida</taxon>
        <taxon>Arecaceae</taxon>
        <taxon>Arecoideae</taxon>
        <taxon>Cocoseae</taxon>
        <taxon>Attaleinae</taxon>
        <taxon>Cocos</taxon>
    </lineage>
</organism>
<evidence type="ECO:0000256" key="2">
    <source>
        <dbReference type="ARBA" id="ARBA00008035"/>
    </source>
</evidence>
<feature type="compositionally biased region" description="Polar residues" evidence="7">
    <location>
        <begin position="234"/>
        <end position="243"/>
    </location>
</feature>
<evidence type="ECO:0000256" key="6">
    <source>
        <dbReference type="RuleBase" id="RU361124"/>
    </source>
</evidence>
<dbReference type="GO" id="GO:0006357">
    <property type="term" value="P:regulation of transcription by RNA polymerase II"/>
    <property type="evidence" value="ECO:0007669"/>
    <property type="project" value="InterPro"/>
</dbReference>
<keyword evidence="5 6" id="KW-0539">Nucleus</keyword>
<keyword evidence="10" id="KW-1185">Reference proteome</keyword>
<evidence type="ECO:0000256" key="4">
    <source>
        <dbReference type="ARBA" id="ARBA00023163"/>
    </source>
</evidence>
<dbReference type="CDD" id="cd20404">
    <property type="entry name" value="Tudor_Agenet_AtEML-like"/>
    <property type="match status" value="1"/>
</dbReference>
<dbReference type="GO" id="GO:0005634">
    <property type="term" value="C:nucleus"/>
    <property type="evidence" value="ECO:0007669"/>
    <property type="project" value="UniProtKB-SubCell"/>
</dbReference>
<dbReference type="InterPro" id="IPR019542">
    <property type="entry name" value="Enhancer_polycomb-like_N"/>
</dbReference>
<name>A0A8K0I451_COCNU</name>
<comment type="similarity">
    <text evidence="2 6">Belongs to the enhancer of polycomb family.</text>
</comment>
<feature type="region of interest" description="Disordered" evidence="7">
    <location>
        <begin position="997"/>
        <end position="1019"/>
    </location>
</feature>
<dbReference type="Gene3D" id="2.30.30.140">
    <property type="match status" value="1"/>
</dbReference>
<dbReference type="SMART" id="SM00333">
    <property type="entry name" value="TUDOR"/>
    <property type="match status" value="1"/>
</dbReference>
<feature type="compositionally biased region" description="Polar residues" evidence="7">
    <location>
        <begin position="1569"/>
        <end position="1579"/>
    </location>
</feature>
<evidence type="ECO:0000256" key="5">
    <source>
        <dbReference type="ARBA" id="ARBA00023242"/>
    </source>
</evidence>
<feature type="region of interest" description="Disordered" evidence="7">
    <location>
        <begin position="230"/>
        <end position="296"/>
    </location>
</feature>
<dbReference type="InterPro" id="IPR024943">
    <property type="entry name" value="Enhancer_polycomb"/>
</dbReference>
<dbReference type="GO" id="GO:0035267">
    <property type="term" value="C:NuA4 histone acetyltransferase complex"/>
    <property type="evidence" value="ECO:0007669"/>
    <property type="project" value="InterPro"/>
</dbReference>
<evidence type="ECO:0000256" key="3">
    <source>
        <dbReference type="ARBA" id="ARBA00023015"/>
    </source>
</evidence>
<protein>
    <recommendedName>
        <fullName evidence="6">Enhancer of polycomb-like protein</fullName>
    </recommendedName>
</protein>
<gene>
    <name evidence="9" type="ORF">COCNU_03G016160</name>
</gene>
<dbReference type="PANTHER" id="PTHR14898">
    <property type="entry name" value="ENHANCER OF POLYCOMB"/>
    <property type="match status" value="1"/>
</dbReference>